<dbReference type="RefSeq" id="WP_256400473.1">
    <property type="nucleotide sequence ID" value="NZ_JANHJR010000003.1"/>
</dbReference>
<dbReference type="SMART" id="SM00567">
    <property type="entry name" value="EZ_HEAT"/>
    <property type="match status" value="3"/>
</dbReference>
<dbReference type="AlphaFoldDB" id="A0ABD6DN38"/>
<dbReference type="Pfam" id="PF13646">
    <property type="entry name" value="HEAT_2"/>
    <property type="match status" value="1"/>
</dbReference>
<dbReference type="PANTHER" id="PTHR12697:SF5">
    <property type="entry name" value="DEOXYHYPUSINE HYDROXYLASE"/>
    <property type="match status" value="1"/>
</dbReference>
<name>A0ABD6DN38_9EURY</name>
<evidence type="ECO:0000313" key="2">
    <source>
        <dbReference type="Proteomes" id="UP001597034"/>
    </source>
</evidence>
<gene>
    <name evidence="1" type="ORF">ACFSBL_17415</name>
</gene>
<dbReference type="InterPro" id="IPR016024">
    <property type="entry name" value="ARM-type_fold"/>
</dbReference>
<dbReference type="EMBL" id="JBHUDO010000003">
    <property type="protein sequence ID" value="MFD1647471.1"/>
    <property type="molecule type" value="Genomic_DNA"/>
</dbReference>
<organism evidence="1 2">
    <name type="scientific">Haloarchaeobius litoreus</name>
    <dbReference type="NCBI Taxonomy" id="755306"/>
    <lineage>
        <taxon>Archaea</taxon>
        <taxon>Methanobacteriati</taxon>
        <taxon>Methanobacteriota</taxon>
        <taxon>Stenosarchaea group</taxon>
        <taxon>Halobacteria</taxon>
        <taxon>Halobacteriales</taxon>
        <taxon>Halorubellaceae</taxon>
        <taxon>Haloarchaeobius</taxon>
    </lineage>
</organism>
<sequence length="316" mass="32895">MGLLSGSDDTDRAEELCELARDDPAGAVAHVDELRDLLAAGDATTRASAADALYHIAGAEPEALVDCVDALITQLDDDDASARRRAADALAATAAGAPRTFSAWVESLAPSLSTGDPYVRAAVASVFAQLAASGPSTVLDAVEGLRDATTDDEEWDVRTYATGALADVATRYPEEVLPVVDDAVANAREPVPALQTASIDLLAAVAVSDPATVPEVDELFAELVLDAPTSQRLAAAYAIGRVGVEHPDRIPEALSALTTAIGDDDDRVSRAAATAFVTVATEYSGSVTIGDDLRQRLWWLADDIDAPVEQLLESGE</sequence>
<keyword evidence="2" id="KW-1185">Reference proteome</keyword>
<dbReference type="SUPFAM" id="SSF48371">
    <property type="entry name" value="ARM repeat"/>
    <property type="match status" value="1"/>
</dbReference>
<dbReference type="Proteomes" id="UP001597034">
    <property type="component" value="Unassembled WGS sequence"/>
</dbReference>
<protein>
    <submittedName>
        <fullName evidence="1">HEAT repeat domain-containing protein</fullName>
    </submittedName>
</protein>
<dbReference type="InterPro" id="IPR011989">
    <property type="entry name" value="ARM-like"/>
</dbReference>
<dbReference type="InterPro" id="IPR004155">
    <property type="entry name" value="PBS_lyase_HEAT"/>
</dbReference>
<dbReference type="PANTHER" id="PTHR12697">
    <property type="entry name" value="PBS LYASE HEAT-LIKE PROTEIN"/>
    <property type="match status" value="1"/>
</dbReference>
<accession>A0ABD6DN38</accession>
<evidence type="ECO:0000313" key="1">
    <source>
        <dbReference type="EMBL" id="MFD1647471.1"/>
    </source>
</evidence>
<comment type="caution">
    <text evidence="1">The sequence shown here is derived from an EMBL/GenBank/DDBJ whole genome shotgun (WGS) entry which is preliminary data.</text>
</comment>
<proteinExistence type="predicted"/>
<reference evidence="1 2" key="1">
    <citation type="journal article" date="2019" name="Int. J. Syst. Evol. Microbiol.">
        <title>The Global Catalogue of Microorganisms (GCM) 10K type strain sequencing project: providing services to taxonomists for standard genome sequencing and annotation.</title>
        <authorList>
            <consortium name="The Broad Institute Genomics Platform"/>
            <consortium name="The Broad Institute Genome Sequencing Center for Infectious Disease"/>
            <person name="Wu L."/>
            <person name="Ma J."/>
        </authorList>
    </citation>
    <scope>NUCLEOTIDE SEQUENCE [LARGE SCALE GENOMIC DNA]</scope>
    <source>
        <strain evidence="1 2">CGMCC 1.10390</strain>
    </source>
</reference>
<dbReference type="Gene3D" id="1.25.10.10">
    <property type="entry name" value="Leucine-rich Repeat Variant"/>
    <property type="match status" value="2"/>
</dbReference>